<keyword evidence="1" id="KW-0812">Transmembrane</keyword>
<protein>
    <submittedName>
        <fullName evidence="2">Uncharacterized protein</fullName>
    </submittedName>
</protein>
<name>A0A0A8YGR6_ARUDO</name>
<organism evidence="2">
    <name type="scientific">Arundo donax</name>
    <name type="common">Giant reed</name>
    <name type="synonym">Donax arundinaceus</name>
    <dbReference type="NCBI Taxonomy" id="35708"/>
    <lineage>
        <taxon>Eukaryota</taxon>
        <taxon>Viridiplantae</taxon>
        <taxon>Streptophyta</taxon>
        <taxon>Embryophyta</taxon>
        <taxon>Tracheophyta</taxon>
        <taxon>Spermatophyta</taxon>
        <taxon>Magnoliopsida</taxon>
        <taxon>Liliopsida</taxon>
        <taxon>Poales</taxon>
        <taxon>Poaceae</taxon>
        <taxon>PACMAD clade</taxon>
        <taxon>Arundinoideae</taxon>
        <taxon>Arundineae</taxon>
        <taxon>Arundo</taxon>
    </lineage>
</organism>
<keyword evidence="1" id="KW-0472">Membrane</keyword>
<feature type="transmembrane region" description="Helical" evidence="1">
    <location>
        <begin position="64"/>
        <end position="88"/>
    </location>
</feature>
<accession>A0A0A8YGR6</accession>
<reference evidence="2" key="2">
    <citation type="journal article" date="2015" name="Data Brief">
        <title>Shoot transcriptome of the giant reed, Arundo donax.</title>
        <authorList>
            <person name="Barrero R.A."/>
            <person name="Guerrero F.D."/>
            <person name="Moolhuijzen P."/>
            <person name="Goolsby J.A."/>
            <person name="Tidwell J."/>
            <person name="Bellgard S.E."/>
            <person name="Bellgard M.I."/>
        </authorList>
    </citation>
    <scope>NUCLEOTIDE SEQUENCE</scope>
    <source>
        <tissue evidence="2">Shoot tissue taken approximately 20 cm above the soil surface</tissue>
    </source>
</reference>
<proteinExistence type="predicted"/>
<evidence type="ECO:0000313" key="2">
    <source>
        <dbReference type="EMBL" id="JAD25036.1"/>
    </source>
</evidence>
<dbReference type="EMBL" id="GBRH01272859">
    <property type="protein sequence ID" value="JAD25036.1"/>
    <property type="molecule type" value="Transcribed_RNA"/>
</dbReference>
<keyword evidence="1" id="KW-1133">Transmembrane helix</keyword>
<sequence length="92" mass="10233">MKAGSKTLAGRLSKGLDMVKQASKNKKGCQSWSIVSDFCCLGCCWTCCWTHSVSVQAAGDQRRLVLLIMFVICVGHLATKYIFVLWTLTDER</sequence>
<dbReference type="AlphaFoldDB" id="A0A0A8YGR6"/>
<reference evidence="2" key="1">
    <citation type="submission" date="2014-09" db="EMBL/GenBank/DDBJ databases">
        <authorList>
            <person name="Magalhaes I.L.F."/>
            <person name="Oliveira U."/>
            <person name="Santos F.R."/>
            <person name="Vidigal T.H.D.A."/>
            <person name="Brescovit A.D."/>
            <person name="Santos A.J."/>
        </authorList>
    </citation>
    <scope>NUCLEOTIDE SEQUENCE</scope>
    <source>
        <tissue evidence="2">Shoot tissue taken approximately 20 cm above the soil surface</tissue>
    </source>
</reference>
<evidence type="ECO:0000256" key="1">
    <source>
        <dbReference type="SAM" id="Phobius"/>
    </source>
</evidence>